<evidence type="ECO:0000313" key="2">
    <source>
        <dbReference type="EMBL" id="KIF49147.1"/>
    </source>
</evidence>
<dbReference type="PATRIC" id="fig|1229493.5.peg.4843"/>
<protein>
    <recommendedName>
        <fullName evidence="3">Cardiolipin synthase N-terminal domain-containing protein</fullName>
    </recommendedName>
</protein>
<dbReference type="EMBL" id="JPRD01000057">
    <property type="protein sequence ID" value="KIF49147.1"/>
    <property type="molecule type" value="Genomic_DNA"/>
</dbReference>
<name>A0A0C1VY18_9VIBR</name>
<keyword evidence="1" id="KW-0812">Transmembrane</keyword>
<comment type="caution">
    <text evidence="2">The sequence shown here is derived from an EMBL/GenBank/DDBJ whole genome shotgun (WGS) entry which is preliminary data.</text>
</comment>
<keyword evidence="1" id="KW-1133">Transmembrane helix</keyword>
<dbReference type="AlphaFoldDB" id="A0A0C1VY18"/>
<feature type="transmembrane region" description="Helical" evidence="1">
    <location>
        <begin position="30"/>
        <end position="50"/>
    </location>
</feature>
<proteinExistence type="predicted"/>
<reference evidence="2" key="1">
    <citation type="submission" date="2014-07" db="EMBL/GenBank/DDBJ databases">
        <title>Unique and conserved regions in Vibrio harveyi and related species in comparison with the shrimp pathogen Vibrio harveyi CAIM 1792.</title>
        <authorList>
            <person name="Espinoza-Valles I."/>
            <person name="Vora G."/>
            <person name="Leekitcharoenphon P."/>
            <person name="Ussery D."/>
            <person name="Hoj L."/>
            <person name="Gomez-Gil B."/>
        </authorList>
    </citation>
    <scope>NUCLEOTIDE SEQUENCE [LARGE SCALE GENOMIC DNA]</scope>
    <source>
        <strain evidence="2">DY05</strain>
    </source>
</reference>
<accession>A0A0C1VY18</accession>
<keyword evidence="1" id="KW-0472">Membrane</keyword>
<evidence type="ECO:0008006" key="3">
    <source>
        <dbReference type="Google" id="ProtNLM"/>
    </source>
</evidence>
<evidence type="ECO:0000256" key="1">
    <source>
        <dbReference type="SAM" id="Phobius"/>
    </source>
</evidence>
<organism evidence="2">
    <name type="scientific">Vibrio owensii CAIM 1854 = LMG 25443</name>
    <dbReference type="NCBI Taxonomy" id="1229493"/>
    <lineage>
        <taxon>Bacteria</taxon>
        <taxon>Pseudomonadati</taxon>
        <taxon>Pseudomonadota</taxon>
        <taxon>Gammaproteobacteria</taxon>
        <taxon>Vibrionales</taxon>
        <taxon>Vibrionaceae</taxon>
        <taxon>Vibrio</taxon>
    </lineage>
</organism>
<gene>
    <name evidence="2" type="ORF">H735_26340</name>
</gene>
<sequence>MIMTAIIVVGWALPFMLITTSRQTGRPEKVLWVCALLFLLWFCWVIYLLVAPLKPIHDEGWEVK</sequence>
<dbReference type="Proteomes" id="UP000031586">
    <property type="component" value="Unassembled WGS sequence"/>
</dbReference>